<dbReference type="Pfam" id="PF00250">
    <property type="entry name" value="Forkhead"/>
    <property type="match status" value="1"/>
</dbReference>
<keyword evidence="3 6" id="KW-0238">DNA-binding</keyword>
<dbReference type="GO" id="GO:0000981">
    <property type="term" value="F:DNA-binding transcription factor activity, RNA polymerase II-specific"/>
    <property type="evidence" value="ECO:0007669"/>
    <property type="project" value="TreeGrafter"/>
</dbReference>
<evidence type="ECO:0000259" key="8">
    <source>
        <dbReference type="PROSITE" id="PS50039"/>
    </source>
</evidence>
<dbReference type="CDD" id="cd20032">
    <property type="entry name" value="FH_FOXO"/>
    <property type="match status" value="1"/>
</dbReference>
<evidence type="ECO:0000313" key="9">
    <source>
        <dbReference type="EMBL" id="ORY06875.1"/>
    </source>
</evidence>
<keyword evidence="4" id="KW-0804">Transcription</keyword>
<keyword evidence="5 6" id="KW-0539">Nucleus</keyword>
<reference evidence="9 10" key="1">
    <citation type="submission" date="2016-07" db="EMBL/GenBank/DDBJ databases">
        <title>Pervasive Adenine N6-methylation of Active Genes in Fungi.</title>
        <authorList>
            <consortium name="DOE Joint Genome Institute"/>
            <person name="Mondo S.J."/>
            <person name="Dannebaum R.O."/>
            <person name="Kuo R.C."/>
            <person name="Labutti K."/>
            <person name="Haridas S."/>
            <person name="Kuo A."/>
            <person name="Salamov A."/>
            <person name="Ahrendt S.R."/>
            <person name="Lipzen A."/>
            <person name="Sullivan W."/>
            <person name="Andreopoulos W.B."/>
            <person name="Clum A."/>
            <person name="Lindquist E."/>
            <person name="Daum C."/>
            <person name="Ramamoorthy G.K."/>
            <person name="Gryganskyi A."/>
            <person name="Culley D."/>
            <person name="Magnuson J.K."/>
            <person name="James T.Y."/>
            <person name="O'Malley M.A."/>
            <person name="Stajich J.E."/>
            <person name="Spatafora J.W."/>
            <person name="Visel A."/>
            <person name="Grigoriev I.V."/>
        </authorList>
    </citation>
    <scope>NUCLEOTIDE SEQUENCE [LARGE SCALE GENOMIC DNA]</scope>
    <source>
        <strain evidence="9 10">CBS 115471</strain>
    </source>
</reference>
<feature type="region of interest" description="Disordered" evidence="7">
    <location>
        <begin position="1"/>
        <end position="25"/>
    </location>
</feature>
<sequence>MPHPQSPHRPFSGDLSGDLVPLLPPNGPFCTPGTLHSQAPLSSVSPTLPKLASAMATTFQEPLRSKDSHVHSSPMNPDDTTVFQWPPHYESMLSHDNGGYRMSPQFSPEATMLVDCPPNGLPYNLNYHLTYSAQNPPSSCPRSYASVLGLPGSMSVGPESYPPGAYLIQKPQEAFDPADRDSSQFQQFQDHFETQSMSVAKVEESTDYPEHSYEHPPGARCATPSDDPPLPPNSSGRSEYSRTPGPDESPVDKEQPYAQLIYRALMEAPEHTMVLRDIYDWFKNNTDKAADKETKGWQNSIRHNLSMNGAFEKVDHPSEEAKKGFMWRLTKEAVREGVKSTTRYRTKQPNKRGHRSTHPQPRRQASGAKGGQAARRAARYRRPQRMNEGYRSDPYGMVTSAPAQMYHCGYDSGSDMSMPCASSPYYTSEADFGDPSIKEEGFGNSPLVRAGFPSLFATHPYSASAPQALIPDASYVLPSDPSESLFYEDSNTSSPPVDEPMTPPSPSEWEMDTPLGHGTYIFDEINPDYREYTG</sequence>
<dbReference type="PANTHER" id="PTHR45881">
    <property type="entry name" value="CHECKPOINT SUPPRESSOR 1-LIKE, ISOFORM A-RELATED"/>
    <property type="match status" value="1"/>
</dbReference>
<keyword evidence="10" id="KW-1185">Reference proteome</keyword>
<feature type="compositionally biased region" description="Pro residues" evidence="7">
    <location>
        <begin position="497"/>
        <end position="506"/>
    </location>
</feature>
<dbReference type="PROSITE" id="PS00658">
    <property type="entry name" value="FORK_HEAD_2"/>
    <property type="match status" value="1"/>
</dbReference>
<feature type="region of interest" description="Disordered" evidence="7">
    <location>
        <begin position="481"/>
        <end position="517"/>
    </location>
</feature>
<accession>A0A1Y1ZAQ3</accession>
<feature type="compositionally biased region" description="Basic and acidic residues" evidence="7">
    <location>
        <begin position="201"/>
        <end position="214"/>
    </location>
</feature>
<evidence type="ECO:0000256" key="4">
    <source>
        <dbReference type="ARBA" id="ARBA00023163"/>
    </source>
</evidence>
<name>A0A1Y1ZAQ3_9PLEO</name>
<evidence type="ECO:0000256" key="7">
    <source>
        <dbReference type="SAM" id="MobiDB-lite"/>
    </source>
</evidence>
<feature type="compositionally biased region" description="Basic residues" evidence="7">
    <location>
        <begin position="342"/>
        <end position="361"/>
    </location>
</feature>
<proteinExistence type="predicted"/>
<dbReference type="InterPro" id="IPR036388">
    <property type="entry name" value="WH-like_DNA-bd_sf"/>
</dbReference>
<organism evidence="9 10">
    <name type="scientific">Clohesyomyces aquaticus</name>
    <dbReference type="NCBI Taxonomy" id="1231657"/>
    <lineage>
        <taxon>Eukaryota</taxon>
        <taxon>Fungi</taxon>
        <taxon>Dikarya</taxon>
        <taxon>Ascomycota</taxon>
        <taxon>Pezizomycotina</taxon>
        <taxon>Dothideomycetes</taxon>
        <taxon>Pleosporomycetidae</taxon>
        <taxon>Pleosporales</taxon>
        <taxon>Lindgomycetaceae</taxon>
        <taxon>Clohesyomyces</taxon>
    </lineage>
</organism>
<comment type="subcellular location">
    <subcellularLocation>
        <location evidence="1 6">Nucleus</location>
    </subcellularLocation>
</comment>
<evidence type="ECO:0000313" key="10">
    <source>
        <dbReference type="Proteomes" id="UP000193144"/>
    </source>
</evidence>
<dbReference type="InterPro" id="IPR036390">
    <property type="entry name" value="WH_DNA-bd_sf"/>
</dbReference>
<dbReference type="PROSITE" id="PS50039">
    <property type="entry name" value="FORK_HEAD_3"/>
    <property type="match status" value="1"/>
</dbReference>
<dbReference type="STRING" id="1231657.A0A1Y1ZAQ3"/>
<feature type="region of interest" description="Disordered" evidence="7">
    <location>
        <begin position="336"/>
        <end position="394"/>
    </location>
</feature>
<dbReference type="AlphaFoldDB" id="A0A1Y1ZAQ3"/>
<evidence type="ECO:0000256" key="1">
    <source>
        <dbReference type="ARBA" id="ARBA00004123"/>
    </source>
</evidence>
<dbReference type="PANTHER" id="PTHR45881:SF5">
    <property type="entry name" value="FORK-HEAD DOMAIN-CONTAINING PROTEIN"/>
    <property type="match status" value="1"/>
</dbReference>
<protein>
    <recommendedName>
        <fullName evidence="8">Fork-head domain-containing protein</fullName>
    </recommendedName>
</protein>
<dbReference type="SMART" id="SM00339">
    <property type="entry name" value="FH"/>
    <property type="match status" value="1"/>
</dbReference>
<dbReference type="GO" id="GO:0005634">
    <property type="term" value="C:nucleus"/>
    <property type="evidence" value="ECO:0007669"/>
    <property type="project" value="UniProtKB-SubCell"/>
</dbReference>
<gene>
    <name evidence="9" type="ORF">BCR34DRAFT_590450</name>
</gene>
<feature type="domain" description="Fork-head" evidence="8">
    <location>
        <begin position="252"/>
        <end position="348"/>
    </location>
</feature>
<dbReference type="EMBL" id="MCFA01000113">
    <property type="protein sequence ID" value="ORY06875.1"/>
    <property type="molecule type" value="Genomic_DNA"/>
</dbReference>
<dbReference type="Gene3D" id="1.10.10.10">
    <property type="entry name" value="Winged helix-like DNA-binding domain superfamily/Winged helix DNA-binding domain"/>
    <property type="match status" value="1"/>
</dbReference>
<evidence type="ECO:0000256" key="6">
    <source>
        <dbReference type="PROSITE-ProRule" id="PRU00089"/>
    </source>
</evidence>
<feature type="region of interest" description="Disordered" evidence="7">
    <location>
        <begin position="200"/>
        <end position="254"/>
    </location>
</feature>
<feature type="compositionally biased region" description="Low complexity" evidence="7">
    <location>
        <begin position="362"/>
        <end position="375"/>
    </location>
</feature>
<dbReference type="GO" id="GO:0000978">
    <property type="term" value="F:RNA polymerase II cis-regulatory region sequence-specific DNA binding"/>
    <property type="evidence" value="ECO:0007669"/>
    <property type="project" value="TreeGrafter"/>
</dbReference>
<evidence type="ECO:0000256" key="5">
    <source>
        <dbReference type="ARBA" id="ARBA00023242"/>
    </source>
</evidence>
<dbReference type="OrthoDB" id="5954824at2759"/>
<comment type="caution">
    <text evidence="9">The sequence shown here is derived from an EMBL/GenBank/DDBJ whole genome shotgun (WGS) entry which is preliminary data.</text>
</comment>
<evidence type="ECO:0000256" key="3">
    <source>
        <dbReference type="ARBA" id="ARBA00023125"/>
    </source>
</evidence>
<dbReference type="SUPFAM" id="SSF46785">
    <property type="entry name" value="Winged helix' DNA-binding domain"/>
    <property type="match status" value="1"/>
</dbReference>
<dbReference type="Proteomes" id="UP000193144">
    <property type="component" value="Unassembled WGS sequence"/>
</dbReference>
<feature type="DNA-binding region" description="Fork-head" evidence="6">
    <location>
        <begin position="252"/>
        <end position="348"/>
    </location>
</feature>
<dbReference type="InterPro" id="IPR030456">
    <property type="entry name" value="TF_fork_head_CS_2"/>
</dbReference>
<evidence type="ECO:0000256" key="2">
    <source>
        <dbReference type="ARBA" id="ARBA00023015"/>
    </source>
</evidence>
<keyword evidence="2" id="KW-0805">Transcription regulation</keyword>
<dbReference type="InterPro" id="IPR001766">
    <property type="entry name" value="Fork_head_dom"/>
</dbReference>